<dbReference type="GO" id="GO:0009424">
    <property type="term" value="C:bacterial-type flagellum hook"/>
    <property type="evidence" value="ECO:0007669"/>
    <property type="project" value="UniProtKB-UniRule"/>
</dbReference>
<reference evidence="10 11" key="1">
    <citation type="submission" date="2016-09" db="EMBL/GenBank/DDBJ databases">
        <title>Genome sequence of Eubacterium angustum.</title>
        <authorList>
            <person name="Poehlein A."/>
            <person name="Daniel R."/>
        </authorList>
    </citation>
    <scope>NUCLEOTIDE SEQUENCE [LARGE SCALE GENOMIC DNA]</scope>
    <source>
        <strain evidence="10 11">DSM 1989</strain>
    </source>
</reference>
<dbReference type="GO" id="GO:0044780">
    <property type="term" value="P:bacterial-type flagellum assembly"/>
    <property type="evidence" value="ECO:0007669"/>
    <property type="project" value="InterPro"/>
</dbReference>
<feature type="domain" description="Flagellar hook-associated protein FlgK helical" evidence="9">
    <location>
        <begin position="94"/>
        <end position="325"/>
    </location>
</feature>
<keyword evidence="10" id="KW-0282">Flagellum</keyword>
<sequence length="499" mass="55960">MSWLGFNTAVSGLMGSQKKIHVANHNVASAEREGYSKQATYERSNTALRLPGVGYMGTGNNIYDIKRVRDAYVDFKYRKENSPAGEWQVKRQALTELEGILKGTREHGINVSIDEFFSSLEDLSTNPSDNSYKMSFRQKAEALAVRLNETAQSFNRKQAGLNIEVGAKIKEVNDITTQIANINGQIFRMEIDGRHANDLRDQRDLLVDKLSKIVDIDTSEDNNKFTVKVGGTTMVDHDYTKQFKYPPRTEKSKIDEKQFMYQLEWEDGDKVNLHSGELKGLIEARDGDGASVSSFKGVPYYVERLDEFARGFAKKVNEVFEAGVNNKVTPAVTDIKLFTKDGVESGNFTNYSELKAGNIKLSGEVLSSLDYIMTSETGLPEDNKLVKEIIDLRDDKTFFEKGTGTPPVPAYSGTPEDFLTSIISTLGTDSQYSDRMDKNQSAIMDNIENQRLSISGVDLNEEMNNVVRFQQLYSASARMITVFDEIFQKTINNLGIVGR</sequence>
<dbReference type="RefSeq" id="WP_071063658.1">
    <property type="nucleotide sequence ID" value="NZ_MKIE01000006.1"/>
</dbReference>
<evidence type="ECO:0000256" key="3">
    <source>
        <dbReference type="ARBA" id="ARBA00009677"/>
    </source>
</evidence>
<feature type="domain" description="Flagellar basal-body/hook protein C-terminal" evidence="8">
    <location>
        <begin position="450"/>
        <end position="492"/>
    </location>
</feature>
<dbReference type="PANTHER" id="PTHR30033">
    <property type="entry name" value="FLAGELLAR HOOK-ASSOCIATED PROTEIN 1"/>
    <property type="match status" value="1"/>
</dbReference>
<comment type="caution">
    <text evidence="10">The sequence shown here is derived from an EMBL/GenBank/DDBJ whole genome shotgun (WGS) entry which is preliminary data.</text>
</comment>
<accession>A0A1S1V6A7</accession>
<keyword evidence="6 7" id="KW-0975">Bacterial flagellum</keyword>
<proteinExistence type="inferred from homology"/>
<evidence type="ECO:0000313" key="11">
    <source>
        <dbReference type="Proteomes" id="UP000180254"/>
    </source>
</evidence>
<dbReference type="OrthoDB" id="9802553at2"/>
<evidence type="ECO:0000259" key="8">
    <source>
        <dbReference type="Pfam" id="PF06429"/>
    </source>
</evidence>
<dbReference type="GO" id="GO:0005198">
    <property type="term" value="F:structural molecule activity"/>
    <property type="evidence" value="ECO:0007669"/>
    <property type="project" value="UniProtKB-UniRule"/>
</dbReference>
<dbReference type="Pfam" id="PF22638">
    <property type="entry name" value="FlgK_D1"/>
    <property type="match status" value="1"/>
</dbReference>
<dbReference type="Pfam" id="PF06429">
    <property type="entry name" value="Flg_bbr_C"/>
    <property type="match status" value="1"/>
</dbReference>
<keyword evidence="10" id="KW-0966">Cell projection</keyword>
<dbReference type="NCBIfam" id="TIGR02492">
    <property type="entry name" value="flgK_ends"/>
    <property type="match status" value="1"/>
</dbReference>
<keyword evidence="5 7" id="KW-0964">Secreted</keyword>
<dbReference type="SUPFAM" id="SSF64518">
    <property type="entry name" value="Phase 1 flagellin"/>
    <property type="match status" value="1"/>
</dbReference>
<evidence type="ECO:0000259" key="9">
    <source>
        <dbReference type="Pfam" id="PF22638"/>
    </source>
</evidence>
<keyword evidence="11" id="KW-1185">Reference proteome</keyword>
<evidence type="ECO:0000256" key="4">
    <source>
        <dbReference type="ARBA" id="ARBA00016244"/>
    </source>
</evidence>
<dbReference type="AlphaFoldDB" id="A0A1S1V6A7"/>
<gene>
    <name evidence="10" type="primary">flgK_2</name>
    <name evidence="7" type="synonym">flgK</name>
    <name evidence="10" type="ORF">EUAN_17290</name>
</gene>
<evidence type="ECO:0000256" key="7">
    <source>
        <dbReference type="RuleBase" id="RU362065"/>
    </source>
</evidence>
<comment type="subcellular location">
    <subcellularLocation>
        <location evidence="1 7">Bacterial flagellum</location>
    </subcellularLocation>
    <subcellularLocation>
        <location evidence="2 7">Secreted</location>
    </subcellularLocation>
</comment>
<dbReference type="PANTHER" id="PTHR30033:SF1">
    <property type="entry name" value="FLAGELLAR HOOK-ASSOCIATED PROTEIN 1"/>
    <property type="match status" value="1"/>
</dbReference>
<dbReference type="InterPro" id="IPR010930">
    <property type="entry name" value="Flg_bb/hook_C_dom"/>
</dbReference>
<dbReference type="STRING" id="39480.EUAN_17290"/>
<dbReference type="EMBL" id="MKIE01000006">
    <property type="protein sequence ID" value="OHW61965.1"/>
    <property type="molecule type" value="Genomic_DNA"/>
</dbReference>
<name>A0A1S1V6A7_9FIRM</name>
<evidence type="ECO:0000256" key="2">
    <source>
        <dbReference type="ARBA" id="ARBA00004613"/>
    </source>
</evidence>
<evidence type="ECO:0000313" key="10">
    <source>
        <dbReference type="EMBL" id="OHW61965.1"/>
    </source>
</evidence>
<protein>
    <recommendedName>
        <fullName evidence="4 7">Flagellar hook-associated protein 1</fullName>
        <shortName evidence="7">HAP1</shortName>
    </recommendedName>
</protein>
<organism evidence="10 11">
    <name type="scientific">Andreesenia angusta</name>
    <dbReference type="NCBI Taxonomy" id="39480"/>
    <lineage>
        <taxon>Bacteria</taxon>
        <taxon>Bacillati</taxon>
        <taxon>Bacillota</taxon>
        <taxon>Tissierellia</taxon>
        <taxon>Tissierellales</taxon>
        <taxon>Gottschalkiaceae</taxon>
        <taxon>Andreesenia</taxon>
    </lineage>
</organism>
<evidence type="ECO:0000256" key="1">
    <source>
        <dbReference type="ARBA" id="ARBA00004365"/>
    </source>
</evidence>
<keyword evidence="10" id="KW-0969">Cilium</keyword>
<dbReference type="InterPro" id="IPR053927">
    <property type="entry name" value="FlgK_helical"/>
</dbReference>
<dbReference type="GO" id="GO:0005576">
    <property type="term" value="C:extracellular region"/>
    <property type="evidence" value="ECO:0007669"/>
    <property type="project" value="UniProtKB-SubCell"/>
</dbReference>
<dbReference type="InterPro" id="IPR002371">
    <property type="entry name" value="FlgK"/>
</dbReference>
<comment type="similarity">
    <text evidence="3 7">Belongs to the flagella basal body rod proteins family.</text>
</comment>
<evidence type="ECO:0000256" key="6">
    <source>
        <dbReference type="ARBA" id="ARBA00023143"/>
    </source>
</evidence>
<evidence type="ECO:0000256" key="5">
    <source>
        <dbReference type="ARBA" id="ARBA00022525"/>
    </source>
</evidence>
<dbReference type="PRINTS" id="PR01005">
    <property type="entry name" value="FLGHOOKAP1"/>
</dbReference>
<dbReference type="Proteomes" id="UP000180254">
    <property type="component" value="Unassembled WGS sequence"/>
</dbReference>